<organism evidence="3">
    <name type="scientific">Dermatophagoides farinae</name>
    <name type="common">American house dust mite</name>
    <dbReference type="NCBI Taxonomy" id="6954"/>
    <lineage>
        <taxon>Eukaryota</taxon>
        <taxon>Metazoa</taxon>
        <taxon>Ecdysozoa</taxon>
        <taxon>Arthropoda</taxon>
        <taxon>Chelicerata</taxon>
        <taxon>Arachnida</taxon>
        <taxon>Acari</taxon>
        <taxon>Acariformes</taxon>
        <taxon>Sarcoptiformes</taxon>
        <taxon>Astigmata</taxon>
        <taxon>Psoroptidia</taxon>
        <taxon>Analgoidea</taxon>
        <taxon>Pyroglyphidae</taxon>
        <taxon>Dermatophagoidinae</taxon>
        <taxon>Dermatophagoides</taxon>
    </lineage>
</organism>
<evidence type="ECO:0000256" key="1">
    <source>
        <dbReference type="SAM" id="MobiDB-lite"/>
    </source>
</evidence>
<feature type="region of interest" description="Disordered" evidence="1">
    <location>
        <begin position="45"/>
        <end position="82"/>
    </location>
</feature>
<accession>A0A9D4NXA2</accession>
<feature type="compositionally biased region" description="Low complexity" evidence="1">
    <location>
        <begin position="105"/>
        <end position="123"/>
    </location>
</feature>
<reference evidence="3" key="2">
    <citation type="journal article" date="2021" name="World Allergy Organ. J.">
        <title>Chromosome-level assembly of Dermatophagoides farinae genome and transcriptome reveals two novel allergens Der f 37 and Der f 39.</title>
        <authorList>
            <person name="Chen J."/>
            <person name="Cai Z."/>
            <person name="Fan D."/>
            <person name="Hu J."/>
            <person name="Hou Y."/>
            <person name="He Y."/>
            <person name="Zhang Z."/>
            <person name="Zhao Z."/>
            <person name="Gao P."/>
            <person name="Hu W."/>
            <person name="Sun J."/>
            <person name="Li J."/>
            <person name="Ji K."/>
        </authorList>
    </citation>
    <scope>NUCLEOTIDE SEQUENCE</scope>
    <source>
        <strain evidence="3">JKM2019</strain>
    </source>
</reference>
<gene>
    <name evidence="3" type="ORF">HUG17_7981</name>
</gene>
<name>A0A9D4NXA2_DERFA</name>
<evidence type="ECO:0000256" key="2">
    <source>
        <dbReference type="SAM" id="Phobius"/>
    </source>
</evidence>
<comment type="caution">
    <text evidence="3">The sequence shown here is derived from an EMBL/GenBank/DDBJ whole genome shotgun (WGS) entry which is preliminary data.</text>
</comment>
<feature type="region of interest" description="Disordered" evidence="1">
    <location>
        <begin position="101"/>
        <end position="125"/>
    </location>
</feature>
<feature type="compositionally biased region" description="Low complexity" evidence="1">
    <location>
        <begin position="56"/>
        <end position="75"/>
    </location>
</feature>
<keyword evidence="2" id="KW-1133">Transmembrane helix</keyword>
<feature type="transmembrane region" description="Helical" evidence="2">
    <location>
        <begin position="175"/>
        <end position="196"/>
    </location>
</feature>
<evidence type="ECO:0000313" key="3">
    <source>
        <dbReference type="EMBL" id="KAH7640514.1"/>
    </source>
</evidence>
<reference evidence="3" key="1">
    <citation type="submission" date="2020-06" db="EMBL/GenBank/DDBJ databases">
        <authorList>
            <person name="Ji K."/>
            <person name="Li J."/>
        </authorList>
    </citation>
    <scope>NUCLEOTIDE SEQUENCE</scope>
    <source>
        <strain evidence="3">JKM2019</strain>
        <tissue evidence="3">Whole body</tissue>
    </source>
</reference>
<keyword evidence="2" id="KW-0812">Transmembrane</keyword>
<protein>
    <submittedName>
        <fullName evidence="3">Uncharacterized protein</fullName>
    </submittedName>
</protein>
<dbReference type="Proteomes" id="UP000828236">
    <property type="component" value="Unassembled WGS sequence"/>
</dbReference>
<sequence length="289" mass="32728">MWLLPSSSSSTLNTSSLLTKLLFRNNSTSDWIFTSSSMADNNQTIDKQQRKHHQHQQQQLNSNNNNKGASSLKNSINTKNPNNKKRLHLLTEKDFLSTVFQHHQSSSNTSNSQFNNSNDNDSSINHRKQNHAIITNRVTGTMVINTDKQNGFNPFHITSDPWRRRKTYPTKPHEVILVISGCLFFISFFLGTFAQIKSEISLYNMIMRFIHWNQQWIIEEYDPSNDDSNGIGTTSVAASTAAGTMNQSPVHTLLMIETQINNGNNNDGQIISAINERTNSIDKSVIVNM</sequence>
<dbReference type="EMBL" id="SDOV01000005">
    <property type="protein sequence ID" value="KAH7640514.1"/>
    <property type="molecule type" value="Genomic_DNA"/>
</dbReference>
<keyword evidence="2" id="KW-0472">Membrane</keyword>
<dbReference type="AlphaFoldDB" id="A0A9D4NXA2"/>
<proteinExistence type="predicted"/>